<dbReference type="InterPro" id="IPR036249">
    <property type="entry name" value="Thioredoxin-like_sf"/>
</dbReference>
<dbReference type="Gene3D" id="1.20.1050.10">
    <property type="match status" value="1"/>
</dbReference>
<organism evidence="2 3">
    <name type="scientific">Meristemomyces frigidus</name>
    <dbReference type="NCBI Taxonomy" id="1508187"/>
    <lineage>
        <taxon>Eukaryota</taxon>
        <taxon>Fungi</taxon>
        <taxon>Dikarya</taxon>
        <taxon>Ascomycota</taxon>
        <taxon>Pezizomycotina</taxon>
        <taxon>Dothideomycetes</taxon>
        <taxon>Dothideomycetidae</taxon>
        <taxon>Mycosphaerellales</taxon>
        <taxon>Teratosphaeriaceae</taxon>
        <taxon>Meristemomyces</taxon>
    </lineage>
</organism>
<dbReference type="PROSITE" id="PS50404">
    <property type="entry name" value="GST_NTER"/>
    <property type="match status" value="1"/>
</dbReference>
<name>A0AAN7TDK9_9PEZI</name>
<accession>A0AAN7TDK9</accession>
<feature type="domain" description="GST N-terminal" evidence="1">
    <location>
        <begin position="12"/>
        <end position="103"/>
    </location>
</feature>
<dbReference type="Pfam" id="PF22041">
    <property type="entry name" value="GST_C_7"/>
    <property type="match status" value="1"/>
</dbReference>
<dbReference type="Gene3D" id="3.40.30.10">
    <property type="entry name" value="Glutaredoxin"/>
    <property type="match status" value="1"/>
</dbReference>
<dbReference type="InterPro" id="IPR004045">
    <property type="entry name" value="Glutathione_S-Trfase_N"/>
</dbReference>
<protein>
    <recommendedName>
        <fullName evidence="1">GST N-terminal domain-containing protein</fullName>
    </recommendedName>
</protein>
<dbReference type="SUPFAM" id="SSF52833">
    <property type="entry name" value="Thioredoxin-like"/>
    <property type="match status" value="1"/>
</dbReference>
<reference evidence="2" key="1">
    <citation type="submission" date="2023-08" db="EMBL/GenBank/DDBJ databases">
        <title>Black Yeasts Isolated from many extreme environments.</title>
        <authorList>
            <person name="Coleine C."/>
            <person name="Stajich J.E."/>
            <person name="Selbmann L."/>
        </authorList>
    </citation>
    <scope>NUCLEOTIDE SEQUENCE</scope>
    <source>
        <strain evidence="2">CCFEE 5401</strain>
    </source>
</reference>
<evidence type="ECO:0000313" key="3">
    <source>
        <dbReference type="Proteomes" id="UP001310890"/>
    </source>
</evidence>
<dbReference type="EMBL" id="JAVRRL010000036">
    <property type="protein sequence ID" value="KAK5111779.1"/>
    <property type="molecule type" value="Genomic_DNA"/>
</dbReference>
<dbReference type="Proteomes" id="UP001310890">
    <property type="component" value="Unassembled WGS sequence"/>
</dbReference>
<dbReference type="InterPro" id="IPR054416">
    <property type="entry name" value="GST_UstS-like_C"/>
</dbReference>
<gene>
    <name evidence="2" type="ORF">LTR62_004699</name>
</gene>
<proteinExistence type="predicted"/>
<dbReference type="Pfam" id="PF13409">
    <property type="entry name" value="GST_N_2"/>
    <property type="match status" value="1"/>
</dbReference>
<evidence type="ECO:0000313" key="2">
    <source>
        <dbReference type="EMBL" id="KAK5111779.1"/>
    </source>
</evidence>
<comment type="caution">
    <text evidence="2">The sequence shown here is derived from an EMBL/GenBank/DDBJ whole genome shotgun (WGS) entry which is preliminary data.</text>
</comment>
<dbReference type="CDD" id="cd03038">
    <property type="entry name" value="GST_N_etherase_LigE"/>
    <property type="match status" value="1"/>
</dbReference>
<evidence type="ECO:0000259" key="1">
    <source>
        <dbReference type="PROSITE" id="PS50404"/>
    </source>
</evidence>
<sequence length="272" mass="30550">MTTSHPIIYYDIASKQPSRTFAPNPWKIRLALNYKGLPYKTQWTNMPDIHSLREGLGIPANRTLPDGTPYHTLPAIQDSATGKLEGDSFAIALYLDSQYPETPRLFRPNTIGLTAAFNQQVDGIFTKHTGLSTKMPFDASIEEEVKAMFVKRVGASKWEDLLPSPEERAKDLVSLEAALEELAKAYQHTGGTTDWVWRARGTATEQKQVPGREEAGVLLDGGEPVYADFIVGAWVKMFEACMADEDWEKMRGWQGGLWGRVADYMERFAEMK</sequence>
<dbReference type="AlphaFoldDB" id="A0AAN7TDK9"/>